<protein>
    <submittedName>
        <fullName evidence="2">Uncharacterized protein</fullName>
    </submittedName>
</protein>
<accession>A0ABN9EAW7</accession>
<feature type="non-terminal residue" evidence="2">
    <location>
        <position position="1"/>
    </location>
</feature>
<comment type="caution">
    <text evidence="2">The sequence shown here is derived from an EMBL/GenBank/DDBJ whole genome shotgun (WGS) entry which is preliminary data.</text>
</comment>
<organism evidence="2 3">
    <name type="scientific">Staurois parvus</name>
    <dbReference type="NCBI Taxonomy" id="386267"/>
    <lineage>
        <taxon>Eukaryota</taxon>
        <taxon>Metazoa</taxon>
        <taxon>Chordata</taxon>
        <taxon>Craniata</taxon>
        <taxon>Vertebrata</taxon>
        <taxon>Euteleostomi</taxon>
        <taxon>Amphibia</taxon>
        <taxon>Batrachia</taxon>
        <taxon>Anura</taxon>
        <taxon>Neobatrachia</taxon>
        <taxon>Ranoidea</taxon>
        <taxon>Ranidae</taxon>
        <taxon>Staurois</taxon>
    </lineage>
</organism>
<evidence type="ECO:0000256" key="1">
    <source>
        <dbReference type="SAM" id="MobiDB-lite"/>
    </source>
</evidence>
<gene>
    <name evidence="2" type="ORF">SPARVUS_LOCUS9586064</name>
</gene>
<feature type="non-terminal residue" evidence="2">
    <location>
        <position position="101"/>
    </location>
</feature>
<dbReference type="EMBL" id="CATNWA010015327">
    <property type="protein sequence ID" value="CAI9582029.1"/>
    <property type="molecule type" value="Genomic_DNA"/>
</dbReference>
<keyword evidence="3" id="KW-1185">Reference proteome</keyword>
<proteinExistence type="predicted"/>
<sequence>ALSQAKIKNFSSNTHQIEHVQSDSTRYVLSGDKRGTLNEGEDQRSQDQTALLHNAEDYPLGSTVSITSVLYCQGRTDNLWGPRALGDYGAPVSLPKLKKAY</sequence>
<name>A0ABN9EAW7_9NEOB</name>
<evidence type="ECO:0000313" key="2">
    <source>
        <dbReference type="EMBL" id="CAI9582029.1"/>
    </source>
</evidence>
<reference evidence="2" key="1">
    <citation type="submission" date="2023-05" db="EMBL/GenBank/DDBJ databases">
        <authorList>
            <person name="Stuckert A."/>
        </authorList>
    </citation>
    <scope>NUCLEOTIDE SEQUENCE</scope>
</reference>
<dbReference type="Proteomes" id="UP001162483">
    <property type="component" value="Unassembled WGS sequence"/>
</dbReference>
<evidence type="ECO:0000313" key="3">
    <source>
        <dbReference type="Proteomes" id="UP001162483"/>
    </source>
</evidence>
<feature type="compositionally biased region" description="Basic and acidic residues" evidence="1">
    <location>
        <begin position="31"/>
        <end position="45"/>
    </location>
</feature>
<feature type="region of interest" description="Disordered" evidence="1">
    <location>
        <begin position="21"/>
        <end position="47"/>
    </location>
</feature>